<dbReference type="KEGG" id="bcom:BAUCODRAFT_39221"/>
<feature type="compositionally biased region" description="Basic residues" evidence="1">
    <location>
        <begin position="14"/>
        <end position="40"/>
    </location>
</feature>
<reference evidence="2 3" key="1">
    <citation type="journal article" date="2012" name="PLoS Pathog.">
        <title>Diverse lifestyles and strategies of plant pathogenesis encoded in the genomes of eighteen Dothideomycetes fungi.</title>
        <authorList>
            <person name="Ohm R.A."/>
            <person name="Feau N."/>
            <person name="Henrissat B."/>
            <person name="Schoch C.L."/>
            <person name="Horwitz B.A."/>
            <person name="Barry K.W."/>
            <person name="Condon B.J."/>
            <person name="Copeland A.C."/>
            <person name="Dhillon B."/>
            <person name="Glaser F."/>
            <person name="Hesse C.N."/>
            <person name="Kosti I."/>
            <person name="LaButti K."/>
            <person name="Lindquist E.A."/>
            <person name="Lucas S."/>
            <person name="Salamov A.A."/>
            <person name="Bradshaw R.E."/>
            <person name="Ciuffetti L."/>
            <person name="Hamelin R.C."/>
            <person name="Kema G.H.J."/>
            <person name="Lawrence C."/>
            <person name="Scott J.A."/>
            <person name="Spatafora J.W."/>
            <person name="Turgeon B.G."/>
            <person name="de Wit P.J.G.M."/>
            <person name="Zhong S."/>
            <person name="Goodwin S.B."/>
            <person name="Grigoriev I.V."/>
        </authorList>
    </citation>
    <scope>NUCLEOTIDE SEQUENCE [LARGE SCALE GENOMIC DNA]</scope>
    <source>
        <strain evidence="2 3">UAMH 10762</strain>
    </source>
</reference>
<feature type="region of interest" description="Disordered" evidence="1">
    <location>
        <begin position="73"/>
        <end position="93"/>
    </location>
</feature>
<protein>
    <submittedName>
        <fullName evidence="2">Uncharacterized protein</fullName>
    </submittedName>
</protein>
<evidence type="ECO:0000313" key="2">
    <source>
        <dbReference type="EMBL" id="EMC91092.1"/>
    </source>
</evidence>
<dbReference type="GeneID" id="19113745"/>
<organism evidence="2 3">
    <name type="scientific">Baudoinia panamericana (strain UAMH 10762)</name>
    <name type="common">Angels' share fungus</name>
    <name type="synonym">Baudoinia compniacensis (strain UAMH 10762)</name>
    <dbReference type="NCBI Taxonomy" id="717646"/>
    <lineage>
        <taxon>Eukaryota</taxon>
        <taxon>Fungi</taxon>
        <taxon>Dikarya</taxon>
        <taxon>Ascomycota</taxon>
        <taxon>Pezizomycotina</taxon>
        <taxon>Dothideomycetes</taxon>
        <taxon>Dothideomycetidae</taxon>
        <taxon>Mycosphaerellales</taxon>
        <taxon>Teratosphaeriaceae</taxon>
        <taxon>Baudoinia</taxon>
    </lineage>
</organism>
<feature type="region of interest" description="Disordered" evidence="1">
    <location>
        <begin position="1"/>
        <end position="40"/>
    </location>
</feature>
<evidence type="ECO:0000256" key="1">
    <source>
        <dbReference type="SAM" id="MobiDB-lite"/>
    </source>
</evidence>
<dbReference type="HOGENOM" id="CLU_2399338_0_0_1"/>
<proteinExistence type="predicted"/>
<dbReference type="Proteomes" id="UP000011761">
    <property type="component" value="Unassembled WGS sequence"/>
</dbReference>
<name>M2LB96_BAUPA</name>
<gene>
    <name evidence="2" type="ORF">BAUCODRAFT_39221</name>
</gene>
<sequence>MNDPPPILSLGNRWRGRPKRQGQHRLKPAPRKKSTKRERRRARLLMAEAVMVANTLRDSGIDMFGDTDMDTFHDNDMDLLDDNPGSARTPGIS</sequence>
<keyword evidence="3" id="KW-1185">Reference proteome</keyword>
<dbReference type="RefSeq" id="XP_007681360.1">
    <property type="nucleotide sequence ID" value="XM_007683170.1"/>
</dbReference>
<dbReference type="AlphaFoldDB" id="M2LB96"/>
<evidence type="ECO:0000313" key="3">
    <source>
        <dbReference type="Proteomes" id="UP000011761"/>
    </source>
</evidence>
<dbReference type="EMBL" id="KB445564">
    <property type="protein sequence ID" value="EMC91092.1"/>
    <property type="molecule type" value="Genomic_DNA"/>
</dbReference>
<accession>M2LB96</accession>